<gene>
    <name evidence="1" type="ORF">PHYSODRAFT_305431</name>
</gene>
<protein>
    <submittedName>
        <fullName evidence="1">Uncharacterized protein</fullName>
    </submittedName>
</protein>
<dbReference type="Proteomes" id="UP000002640">
    <property type="component" value="Unassembled WGS sequence"/>
</dbReference>
<proteinExistence type="predicted"/>
<dbReference type="RefSeq" id="XP_009535034.1">
    <property type="nucleotide sequence ID" value="XM_009536739.1"/>
</dbReference>
<dbReference type="KEGG" id="psoj:PHYSODRAFT_305431"/>
<accession>G5A3F7</accession>
<organism evidence="1 2">
    <name type="scientific">Phytophthora sojae (strain P6497)</name>
    <name type="common">Soybean stem and root rot agent</name>
    <name type="synonym">Phytophthora megasperma f. sp. glycines</name>
    <dbReference type="NCBI Taxonomy" id="1094619"/>
    <lineage>
        <taxon>Eukaryota</taxon>
        <taxon>Sar</taxon>
        <taxon>Stramenopiles</taxon>
        <taxon>Oomycota</taxon>
        <taxon>Peronosporomycetes</taxon>
        <taxon>Peronosporales</taxon>
        <taxon>Peronosporaceae</taxon>
        <taxon>Phytophthora</taxon>
    </lineage>
</organism>
<name>G5A3F7_PHYSP</name>
<sequence length="198" mass="21632">MVAAGAKKEELDGEDTRILRIESVHSEAWSVYERWAASLGEVSPLMIAHSSPPADIRGTSRCPPREIAIELQFEATSIINHLADGIPAGPVEPLPGPEAMINVRNPKIAVTALISAICCPGPTFPVINGLELGQYICHVQYVWRGVLVTVPVFRWDLREFTPRPKFEQLASDGILFCAGFTCNSYTFQFSCKSSGTSN</sequence>
<dbReference type="AlphaFoldDB" id="G5A3F7"/>
<dbReference type="GeneID" id="20642558"/>
<keyword evidence="2" id="KW-1185">Reference proteome</keyword>
<dbReference type="EMBL" id="JH159159">
    <property type="protein sequence ID" value="EGZ10173.1"/>
    <property type="molecule type" value="Genomic_DNA"/>
</dbReference>
<reference evidence="1 2" key="1">
    <citation type="journal article" date="2006" name="Science">
        <title>Phytophthora genome sequences uncover evolutionary origins and mechanisms of pathogenesis.</title>
        <authorList>
            <person name="Tyler B.M."/>
            <person name="Tripathy S."/>
            <person name="Zhang X."/>
            <person name="Dehal P."/>
            <person name="Jiang R.H."/>
            <person name="Aerts A."/>
            <person name="Arredondo F.D."/>
            <person name="Baxter L."/>
            <person name="Bensasson D."/>
            <person name="Beynon J.L."/>
            <person name="Chapman J."/>
            <person name="Damasceno C.M."/>
            <person name="Dorrance A.E."/>
            <person name="Dou D."/>
            <person name="Dickerman A.W."/>
            <person name="Dubchak I.L."/>
            <person name="Garbelotto M."/>
            <person name="Gijzen M."/>
            <person name="Gordon S.G."/>
            <person name="Govers F."/>
            <person name="Grunwald N.J."/>
            <person name="Huang W."/>
            <person name="Ivors K.L."/>
            <person name="Jones R.W."/>
            <person name="Kamoun S."/>
            <person name="Krampis K."/>
            <person name="Lamour K.H."/>
            <person name="Lee M.K."/>
            <person name="McDonald W.H."/>
            <person name="Medina M."/>
            <person name="Meijer H.J."/>
            <person name="Nordberg E.K."/>
            <person name="Maclean D.J."/>
            <person name="Ospina-Giraldo M.D."/>
            <person name="Morris P.F."/>
            <person name="Phuntumart V."/>
            <person name="Putnam N.H."/>
            <person name="Rash S."/>
            <person name="Rose J.K."/>
            <person name="Sakihama Y."/>
            <person name="Salamov A.A."/>
            <person name="Savidor A."/>
            <person name="Scheuring C.F."/>
            <person name="Smith B.M."/>
            <person name="Sobral B.W."/>
            <person name="Terry A."/>
            <person name="Torto-Alalibo T.A."/>
            <person name="Win J."/>
            <person name="Xu Z."/>
            <person name="Zhang H."/>
            <person name="Grigoriev I.V."/>
            <person name="Rokhsar D.S."/>
            <person name="Boore J.L."/>
        </authorList>
    </citation>
    <scope>NUCLEOTIDE SEQUENCE [LARGE SCALE GENOMIC DNA]</scope>
    <source>
        <strain evidence="1 2">P6497</strain>
    </source>
</reference>
<evidence type="ECO:0000313" key="1">
    <source>
        <dbReference type="EMBL" id="EGZ10173.1"/>
    </source>
</evidence>
<dbReference type="InParanoid" id="G5A3F7"/>
<evidence type="ECO:0000313" key="2">
    <source>
        <dbReference type="Proteomes" id="UP000002640"/>
    </source>
</evidence>